<evidence type="ECO:0000313" key="2">
    <source>
        <dbReference type="Proteomes" id="UP001235712"/>
    </source>
</evidence>
<dbReference type="RefSeq" id="WP_307249228.1">
    <property type="nucleotide sequence ID" value="NZ_JAUSQZ010000001.1"/>
</dbReference>
<evidence type="ECO:0000313" key="1">
    <source>
        <dbReference type="EMBL" id="MDP9830240.1"/>
    </source>
</evidence>
<proteinExistence type="predicted"/>
<protein>
    <submittedName>
        <fullName evidence="1">Uncharacterized protein</fullName>
    </submittedName>
</protein>
<sequence length="377" mass="41936">MPVAAPVVAVKCYGYEWHTRYGLSDVQAADRMAAHGVDWALIQNSLDPLPTSDVDQAPPTADYDDVRFRDRLRENGIRVFESSSVFFHPEANARDPRLRPVGDDGRVMSPFDWYLGASPTSRSYLAERAETVEKAVSAYQPDGVFLLFIRFPNFWEAWTPVVRREDIVEYCFSPDSLERFTEDTGIELPAGPAIETARYITNELRQEWTRWKCDVITDAVATIQASAVRARPGTEIMINGVAFSAHDRGNLAHEILGQDLGAISQHAEHVETMVYHQILARDPQTWIPEILHELRPSVKGTLLASIQTTAAYTDPPHHDRGRSPYLPPQEFAAALSGVAAGGADGVSVYHWTDVLADEVTGDGVMVDALRRYKDGSL</sequence>
<keyword evidence="2" id="KW-1185">Reference proteome</keyword>
<accession>A0ABT9PE34</accession>
<name>A0ABT9PE34_9ACTN</name>
<comment type="caution">
    <text evidence="1">The sequence shown here is derived from an EMBL/GenBank/DDBJ whole genome shotgun (WGS) entry which is preliminary data.</text>
</comment>
<reference evidence="1 2" key="1">
    <citation type="submission" date="2023-07" db="EMBL/GenBank/DDBJ databases">
        <title>Sequencing the genomes of 1000 actinobacteria strains.</title>
        <authorList>
            <person name="Klenk H.-P."/>
        </authorList>
    </citation>
    <scope>NUCLEOTIDE SEQUENCE [LARGE SCALE GENOMIC DNA]</scope>
    <source>
        <strain evidence="1 2">DSM 44388</strain>
    </source>
</reference>
<organism evidence="1 2">
    <name type="scientific">Kineosporia succinea</name>
    <dbReference type="NCBI Taxonomy" id="84632"/>
    <lineage>
        <taxon>Bacteria</taxon>
        <taxon>Bacillati</taxon>
        <taxon>Actinomycetota</taxon>
        <taxon>Actinomycetes</taxon>
        <taxon>Kineosporiales</taxon>
        <taxon>Kineosporiaceae</taxon>
        <taxon>Kineosporia</taxon>
    </lineage>
</organism>
<dbReference type="Proteomes" id="UP001235712">
    <property type="component" value="Unassembled WGS sequence"/>
</dbReference>
<gene>
    <name evidence="1" type="ORF">J2S57_005989</name>
</gene>
<dbReference type="Gene3D" id="3.20.20.80">
    <property type="entry name" value="Glycosidases"/>
    <property type="match status" value="1"/>
</dbReference>
<dbReference type="EMBL" id="JAUSQZ010000001">
    <property type="protein sequence ID" value="MDP9830240.1"/>
    <property type="molecule type" value="Genomic_DNA"/>
</dbReference>